<accession>A0A8T2MB44</accession>
<proteinExistence type="predicted"/>
<protein>
    <submittedName>
        <fullName evidence="1">Coiled-coil domain-containing protein 106-like</fullName>
    </submittedName>
</protein>
<comment type="caution">
    <text evidence="1">The sequence shown here is derived from an EMBL/GenBank/DDBJ whole genome shotgun (WGS) entry which is preliminary data.</text>
</comment>
<reference evidence="1 2" key="1">
    <citation type="submission" date="2021-07" db="EMBL/GenBank/DDBJ databases">
        <authorList>
            <person name="Imarazene B."/>
            <person name="Zahm M."/>
            <person name="Klopp C."/>
            <person name="Cabau C."/>
            <person name="Beille S."/>
            <person name="Jouanno E."/>
            <person name="Castinel A."/>
            <person name="Lluch J."/>
            <person name="Gil L."/>
            <person name="Kuchtly C."/>
            <person name="Lopez Roques C."/>
            <person name="Donnadieu C."/>
            <person name="Parrinello H."/>
            <person name="Journot L."/>
            <person name="Du K."/>
            <person name="Schartl M."/>
            <person name="Retaux S."/>
            <person name="Guiguen Y."/>
        </authorList>
    </citation>
    <scope>NUCLEOTIDE SEQUENCE [LARGE SCALE GENOMIC DNA]</scope>
    <source>
        <strain evidence="1">Pach_M1</strain>
        <tissue evidence="1">Testis</tissue>
    </source>
</reference>
<dbReference type="PANTHER" id="PTHR16477:SF5">
    <property type="entry name" value="COILED-COIL DOMAIN-CONTAINING PROTEIN 106-RELATED"/>
    <property type="match status" value="1"/>
</dbReference>
<dbReference type="Proteomes" id="UP000752171">
    <property type="component" value="Unassembled WGS sequence"/>
</dbReference>
<dbReference type="Pfam" id="PF15794">
    <property type="entry name" value="CCDC106"/>
    <property type="match status" value="1"/>
</dbReference>
<dbReference type="EMBL" id="JAICCE010000002">
    <property type="protein sequence ID" value="KAG9280527.1"/>
    <property type="molecule type" value="Genomic_DNA"/>
</dbReference>
<gene>
    <name evidence="1" type="ORF">AMEX_G3251</name>
</gene>
<dbReference type="AlphaFoldDB" id="A0A8T2MB44"/>
<evidence type="ECO:0000313" key="2">
    <source>
        <dbReference type="Proteomes" id="UP000752171"/>
    </source>
</evidence>
<dbReference type="InterPro" id="IPR031591">
    <property type="entry name" value="CCDC106"/>
</dbReference>
<sequence>MNKDTTKKKVLKPEDAISRYRCVLKAVSRGMSKTDAYSYAGVNRKTIVDTAAIAELKALDPGKYFQIRAMFHKGKKGHTL</sequence>
<name>A0A8T2MB44_ASTMX</name>
<dbReference type="GO" id="GO:0005654">
    <property type="term" value="C:nucleoplasm"/>
    <property type="evidence" value="ECO:0007669"/>
    <property type="project" value="TreeGrafter"/>
</dbReference>
<organism evidence="1 2">
    <name type="scientific">Astyanax mexicanus</name>
    <name type="common">Blind cave fish</name>
    <name type="synonym">Astyanax fasciatus mexicanus</name>
    <dbReference type="NCBI Taxonomy" id="7994"/>
    <lineage>
        <taxon>Eukaryota</taxon>
        <taxon>Metazoa</taxon>
        <taxon>Chordata</taxon>
        <taxon>Craniata</taxon>
        <taxon>Vertebrata</taxon>
        <taxon>Euteleostomi</taxon>
        <taxon>Actinopterygii</taxon>
        <taxon>Neopterygii</taxon>
        <taxon>Teleostei</taxon>
        <taxon>Ostariophysi</taxon>
        <taxon>Characiformes</taxon>
        <taxon>Characoidei</taxon>
        <taxon>Acestrorhamphidae</taxon>
        <taxon>Acestrorhamphinae</taxon>
        <taxon>Astyanax</taxon>
    </lineage>
</organism>
<evidence type="ECO:0000313" key="1">
    <source>
        <dbReference type="EMBL" id="KAG9280527.1"/>
    </source>
</evidence>
<dbReference type="PANTHER" id="PTHR16477">
    <property type="entry name" value="COILED-COIL DOMAIN-CONTAINING PROTEIN 106"/>
    <property type="match status" value="1"/>
</dbReference>